<dbReference type="HOGENOM" id="CLU_141572_0_0_9"/>
<evidence type="ECO:0000313" key="2">
    <source>
        <dbReference type="EMBL" id="EEN81630.1"/>
    </source>
</evidence>
<keyword evidence="1" id="KW-1133">Transmembrane helix</keyword>
<evidence type="ECO:0000256" key="1">
    <source>
        <dbReference type="SAM" id="Phobius"/>
    </source>
</evidence>
<sequence>MILNFLAEDRKCLRKGISKMNVYIPFIEMVCIWVGASTIISILRGKQKNKLLQEGKYTNESYSEARKKMQELTTKASNQLFNRAYNIIIVWYFFIVVFSLGAITANFSIAPVIYLIDAIFFFAFAVINLGASYYTQKVRRKINTELPEIKCAVKILLFIFRDFGTALVFLVSYLQA</sequence>
<comment type="caution">
    <text evidence="2">The sequence shown here is derived from an EMBL/GenBank/DDBJ whole genome shotgun (WGS) entry which is preliminary data.</text>
</comment>
<keyword evidence="1" id="KW-0472">Membrane</keyword>
<accession>C2JTT4</accession>
<dbReference type="AlphaFoldDB" id="C2JTT4"/>
<dbReference type="Proteomes" id="UP000004525">
    <property type="component" value="Unassembled WGS sequence"/>
</dbReference>
<name>C2JTT4_LACRM</name>
<evidence type="ECO:0000313" key="3">
    <source>
        <dbReference type="Proteomes" id="UP000004525"/>
    </source>
</evidence>
<organism evidence="2 3">
    <name type="scientific">Lacticaseibacillus rhamnosus (strain LMS2-1)</name>
    <dbReference type="NCBI Taxonomy" id="525361"/>
    <lineage>
        <taxon>Bacteria</taxon>
        <taxon>Bacillati</taxon>
        <taxon>Bacillota</taxon>
        <taxon>Bacilli</taxon>
        <taxon>Lactobacillales</taxon>
        <taxon>Lactobacillaceae</taxon>
        <taxon>Lacticaseibacillus</taxon>
    </lineage>
</organism>
<keyword evidence="3" id="KW-1185">Reference proteome</keyword>
<feature type="transmembrane region" description="Helical" evidence="1">
    <location>
        <begin position="23"/>
        <end position="43"/>
    </location>
</feature>
<feature type="transmembrane region" description="Helical" evidence="1">
    <location>
        <begin position="84"/>
        <end position="107"/>
    </location>
</feature>
<gene>
    <name evidence="2" type="ORF">HMPREF0539_0318</name>
</gene>
<feature type="transmembrane region" description="Helical" evidence="1">
    <location>
        <begin position="113"/>
        <end position="134"/>
    </location>
</feature>
<feature type="transmembrane region" description="Helical" evidence="1">
    <location>
        <begin position="155"/>
        <end position="174"/>
    </location>
</feature>
<dbReference type="EMBL" id="ACIZ01000016">
    <property type="protein sequence ID" value="EEN81630.1"/>
    <property type="molecule type" value="Genomic_DNA"/>
</dbReference>
<keyword evidence="1" id="KW-0812">Transmembrane</keyword>
<reference evidence="2" key="1">
    <citation type="submission" date="2009-01" db="EMBL/GenBank/DDBJ databases">
        <authorList>
            <person name="Qin X."/>
            <person name="Bachman B."/>
            <person name="Battles P."/>
            <person name="Bell A."/>
            <person name="Bess C."/>
            <person name="Bickham C."/>
            <person name="Chaboub L."/>
            <person name="Chen D."/>
            <person name="Coyle M."/>
            <person name="Deiros D.R."/>
            <person name="Dinh H."/>
            <person name="Forbes L."/>
            <person name="Fowler G."/>
            <person name="Francisco L."/>
            <person name="Fu Q."/>
            <person name="Gubbala S."/>
            <person name="Hale W."/>
            <person name="Han Y."/>
            <person name="Hemphill L."/>
            <person name="Highlander S.K."/>
            <person name="Hirani K."/>
            <person name="Hogues M."/>
            <person name="Jackson L."/>
            <person name="Jakkamsetti A."/>
            <person name="Javaid M."/>
            <person name="Jiang H."/>
            <person name="Korchina V."/>
            <person name="Kovar C."/>
            <person name="Lara F."/>
            <person name="Lee S."/>
            <person name="Mata R."/>
            <person name="Mathew T."/>
            <person name="Moen C."/>
            <person name="Morales K."/>
            <person name="Munidasa M."/>
            <person name="Nazareth L."/>
            <person name="Ngo R."/>
            <person name="Nguyen L."/>
            <person name="Okwuonu G."/>
            <person name="Ongeri F."/>
            <person name="Patil S."/>
            <person name="Petrosino J."/>
            <person name="Pham C."/>
            <person name="Pham P."/>
            <person name="Pu L.-L."/>
            <person name="Puazo M."/>
            <person name="Raj R."/>
            <person name="Reid J."/>
            <person name="Rouhana J."/>
            <person name="Saada N."/>
            <person name="Shang Y."/>
            <person name="Simmons D."/>
            <person name="Thornton R."/>
            <person name="Warren J."/>
            <person name="Weissenberger G."/>
            <person name="Zhang J."/>
            <person name="Zhang L."/>
            <person name="Zhou C."/>
            <person name="Zhu D."/>
            <person name="Muzny D."/>
            <person name="Worley K."/>
            <person name="Gibbs R."/>
        </authorList>
    </citation>
    <scope>NUCLEOTIDE SEQUENCE [LARGE SCALE GENOMIC DNA]</scope>
    <source>
        <strain evidence="2">LMS2-1</strain>
    </source>
</reference>
<proteinExistence type="predicted"/>
<protein>
    <submittedName>
        <fullName evidence="2">Uncharacterized protein</fullName>
    </submittedName>
</protein>